<organism evidence="7 8">
    <name type="scientific">Paenibacillus konkukensis</name>
    <dbReference type="NCBI Taxonomy" id="2020716"/>
    <lineage>
        <taxon>Bacteria</taxon>
        <taxon>Bacillati</taxon>
        <taxon>Bacillota</taxon>
        <taxon>Bacilli</taxon>
        <taxon>Bacillales</taxon>
        <taxon>Paenibacillaceae</taxon>
        <taxon>Paenibacillus</taxon>
    </lineage>
</organism>
<reference evidence="7" key="2">
    <citation type="journal article" date="2021" name="J Anim Sci Technol">
        <title>Complete genome sequence of Paenibacillus konkukensis sp. nov. SK3146 as a potential probiotic strain.</title>
        <authorList>
            <person name="Jung H.I."/>
            <person name="Park S."/>
            <person name="Niu K.M."/>
            <person name="Lee S.W."/>
            <person name="Kothari D."/>
            <person name="Yi K.J."/>
            <person name="Kim S.K."/>
        </authorList>
    </citation>
    <scope>NUCLEOTIDE SEQUENCE</scope>
    <source>
        <strain evidence="7">SK3146</strain>
    </source>
</reference>
<reference evidence="7" key="1">
    <citation type="submission" date="2018-02" db="EMBL/GenBank/DDBJ databases">
        <authorList>
            <person name="Kim S.-K."/>
            <person name="Jung H.-I."/>
            <person name="Lee S.-W."/>
        </authorList>
    </citation>
    <scope>NUCLEOTIDE SEQUENCE</scope>
    <source>
        <strain evidence="7">SK3146</strain>
    </source>
</reference>
<keyword evidence="6" id="KW-0234">DNA repair</keyword>
<dbReference type="InterPro" id="IPR036237">
    <property type="entry name" value="Xyl_isomerase-like_sf"/>
</dbReference>
<evidence type="ECO:0000256" key="5">
    <source>
        <dbReference type="ARBA" id="ARBA00022801"/>
    </source>
</evidence>
<dbReference type="SUPFAM" id="SSF51658">
    <property type="entry name" value="Xylose isomerase-like"/>
    <property type="match status" value="1"/>
</dbReference>
<keyword evidence="1" id="KW-0540">Nuclease</keyword>
<evidence type="ECO:0000313" key="8">
    <source>
        <dbReference type="Proteomes" id="UP001057134"/>
    </source>
</evidence>
<dbReference type="GO" id="GO:0004519">
    <property type="term" value="F:endonuclease activity"/>
    <property type="evidence" value="ECO:0007669"/>
    <property type="project" value="UniProtKB-KW"/>
</dbReference>
<dbReference type="GO" id="GO:0016787">
    <property type="term" value="F:hydrolase activity"/>
    <property type="evidence" value="ECO:0007669"/>
    <property type="project" value="UniProtKB-KW"/>
</dbReference>
<gene>
    <name evidence="7" type="primary">uvsE</name>
    <name evidence="7" type="ORF">SK3146_03270</name>
</gene>
<keyword evidence="5 7" id="KW-0378">Hydrolase</keyword>
<dbReference type="PANTHER" id="PTHR31290">
    <property type="entry name" value="UV-DAMAGE ENDONUCLEASE"/>
    <property type="match status" value="1"/>
</dbReference>
<dbReference type="EC" id="3.-.-.-" evidence="7"/>
<dbReference type="EMBL" id="CP027059">
    <property type="protein sequence ID" value="UQZ84038.1"/>
    <property type="molecule type" value="Genomic_DNA"/>
</dbReference>
<proteinExistence type="predicted"/>
<keyword evidence="4" id="KW-0228">DNA excision</keyword>
<dbReference type="Pfam" id="PF03851">
    <property type="entry name" value="UvdE"/>
    <property type="match status" value="1"/>
</dbReference>
<evidence type="ECO:0000256" key="6">
    <source>
        <dbReference type="ARBA" id="ARBA00023204"/>
    </source>
</evidence>
<dbReference type="Gene3D" id="3.20.20.150">
    <property type="entry name" value="Divalent-metal-dependent TIM barrel enzymes"/>
    <property type="match status" value="1"/>
</dbReference>
<evidence type="ECO:0000256" key="2">
    <source>
        <dbReference type="ARBA" id="ARBA00022759"/>
    </source>
</evidence>
<protein>
    <submittedName>
        <fullName evidence="7">UV DNA damage endonuclease</fullName>
        <ecNumber evidence="7">3.-.-.-</ecNumber>
    </submittedName>
</protein>
<evidence type="ECO:0000256" key="4">
    <source>
        <dbReference type="ARBA" id="ARBA00022769"/>
    </source>
</evidence>
<dbReference type="NCBIfam" id="TIGR00629">
    <property type="entry name" value="uvde"/>
    <property type="match status" value="1"/>
</dbReference>
<keyword evidence="2 7" id="KW-0255">Endonuclease</keyword>
<evidence type="ECO:0000256" key="1">
    <source>
        <dbReference type="ARBA" id="ARBA00022722"/>
    </source>
</evidence>
<keyword evidence="8" id="KW-1185">Reference proteome</keyword>
<sequence length="241" mass="26919">MPTLREPFAELGGYALEHGMRLSFHPDHFTVLSTPREEVLRNSLGDLDRHVTMLEAMGLDESAKCNIHVGGTYGDKPAAAARFIERFKGLPERIRRRMTLENDDKTFTAAETLDICEQVGAPMVLDIHHHEVNRSGDGEAAEELWPRIMQTWSGESAQGAVEPLPPKIHVSSPKSASDPRSHADFIEAPPLFRFLRAIAPITPRLDIMIEAKRKDEALLQLMDDVRKFDGATVLSQASFEL</sequence>
<evidence type="ECO:0000256" key="3">
    <source>
        <dbReference type="ARBA" id="ARBA00022763"/>
    </source>
</evidence>
<keyword evidence="3" id="KW-0227">DNA damage</keyword>
<dbReference type="InterPro" id="IPR004601">
    <property type="entry name" value="UvdE"/>
</dbReference>
<dbReference type="PANTHER" id="PTHR31290:SF5">
    <property type="entry name" value="UV-DAMAGE ENDONUCLEASE"/>
    <property type="match status" value="1"/>
</dbReference>
<dbReference type="Proteomes" id="UP001057134">
    <property type="component" value="Chromosome"/>
</dbReference>
<name>A0ABY4RPE3_9BACL</name>
<evidence type="ECO:0000313" key="7">
    <source>
        <dbReference type="EMBL" id="UQZ84038.1"/>
    </source>
</evidence>
<accession>A0ABY4RPE3</accession>